<dbReference type="InterPro" id="IPR055508">
    <property type="entry name" value="DUF7081"/>
</dbReference>
<dbReference type="PANTHER" id="PTHR33345:SF4">
    <property type="entry name" value="MBD DOMAIN-CONTAINING PROTEIN"/>
    <property type="match status" value="1"/>
</dbReference>
<reference evidence="6 7" key="1">
    <citation type="journal article" date="2017" name="Plant Biotechnol. J.">
        <title>A comprehensive draft genome sequence for lupin (Lupinus angustifolius), an emerging health food: insights into plant-microbe interactions and legume evolution.</title>
        <authorList>
            <person name="Hane J.K."/>
            <person name="Ming Y."/>
            <person name="Kamphuis L.G."/>
            <person name="Nelson M.N."/>
            <person name="Garg G."/>
            <person name="Atkins C.A."/>
            <person name="Bayer P.E."/>
            <person name="Bravo A."/>
            <person name="Bringans S."/>
            <person name="Cannon S."/>
            <person name="Edwards D."/>
            <person name="Foley R."/>
            <person name="Gao L.L."/>
            <person name="Harrison M.J."/>
            <person name="Huang W."/>
            <person name="Hurgobin B."/>
            <person name="Li S."/>
            <person name="Liu C.W."/>
            <person name="McGrath A."/>
            <person name="Morahan G."/>
            <person name="Murray J."/>
            <person name="Weller J."/>
            <person name="Jian J."/>
            <person name="Singh K.B."/>
        </authorList>
    </citation>
    <scope>NUCLEOTIDE SEQUENCE [LARGE SCALE GENOMIC DNA]</scope>
    <source>
        <strain evidence="7">cv. Tanjil</strain>
        <tissue evidence="6">Whole plant</tissue>
    </source>
</reference>
<dbReference type="InterPro" id="IPR019398">
    <property type="entry name" value="Pre-rRNA_process_TSR2"/>
</dbReference>
<keyword evidence="2" id="KW-0698">rRNA processing</keyword>
<proteinExistence type="inferred from homology"/>
<gene>
    <name evidence="6" type="ORF">TanjilG_22192</name>
</gene>
<accession>A0A4P1QU74</accession>
<comment type="similarity">
    <text evidence="1">Belongs to the TSR2 family.</text>
</comment>
<feature type="coiled-coil region" evidence="3">
    <location>
        <begin position="525"/>
        <end position="573"/>
    </location>
</feature>
<protein>
    <recommendedName>
        <fullName evidence="5">DUF7081 domain-containing protein</fullName>
    </recommendedName>
</protein>
<feature type="compositionally biased region" description="Polar residues" evidence="4">
    <location>
        <begin position="335"/>
        <end position="345"/>
    </location>
</feature>
<organism evidence="6 7">
    <name type="scientific">Lupinus angustifolius</name>
    <name type="common">Narrow-leaved blue lupine</name>
    <dbReference type="NCBI Taxonomy" id="3871"/>
    <lineage>
        <taxon>Eukaryota</taxon>
        <taxon>Viridiplantae</taxon>
        <taxon>Streptophyta</taxon>
        <taxon>Embryophyta</taxon>
        <taxon>Tracheophyta</taxon>
        <taxon>Spermatophyta</taxon>
        <taxon>Magnoliopsida</taxon>
        <taxon>eudicotyledons</taxon>
        <taxon>Gunneridae</taxon>
        <taxon>Pentapetalae</taxon>
        <taxon>rosids</taxon>
        <taxon>fabids</taxon>
        <taxon>Fabales</taxon>
        <taxon>Fabaceae</taxon>
        <taxon>Papilionoideae</taxon>
        <taxon>50 kb inversion clade</taxon>
        <taxon>genistoids sensu lato</taxon>
        <taxon>core genistoids</taxon>
        <taxon>Genisteae</taxon>
        <taxon>Lupinus</taxon>
    </lineage>
</organism>
<sequence>MLLLSRWYALQMAIKNQWGGSDSLQKSHHLASHIFSLFSTSNAPVPVEDLENLLHESMLLTFNTEIEDGSIEEVAEQLMGIHEEYLLHKLSHSLNQHHHLQEGIMLLLSRWYALQMAIKNQWGGSDSLQKSHHLASHIFSLFSTSNAPVPVEDLENLLHESMLLTFNTEIEDGSIEEVAEQLMGIHEEYLLHKLSHSLWQKENEYLENDAIIEGNSYGDVKEESTFDLHPVKPFTGGEGLPYAPEGWPNPDDIWGWKVGRRTNKSGYYCDRYLLLPKSLFQEKQDRFQSKTDVERYVKTNFPNMELDAFFALFSWKVPSTKISPAKASHCLPTRPSVQSTENGNAVTEEIATDRKLKRKAQLSNQPTRKSFRHVRSNFPPVFRDANTSNDVIDLSYLNESEPLNASIAENFDDYLNNLEDILVLPKPETETSLSDSVVSATTLENEITECRKKLSSLLSMDFPSLVSSNNVVEAAKLASQLRKDPSLSVDQLIKLKLVEEMLLLSEAFVEATGDMEEADKFFAELEAKKLKVPCLKNEYNELKDKVARIEAEIETSSKAIEEVDVQISQLESKRSEMCSVLETMQKKKAELTSNQTMLAKSIPSIVSEIQHGHSEKRKWAVKKANRAQRIAEIQERFSSLRGLTF</sequence>
<name>A0A4P1QU74_LUPAN</name>
<dbReference type="GO" id="GO:0006364">
    <property type="term" value="P:rRNA processing"/>
    <property type="evidence" value="ECO:0007669"/>
    <property type="project" value="UniProtKB-KW"/>
</dbReference>
<dbReference type="PANTHER" id="PTHR33345">
    <property type="entry name" value="ADAPTER PROTEIN, PUTATIVE-RELATED"/>
    <property type="match status" value="1"/>
</dbReference>
<evidence type="ECO:0000256" key="4">
    <source>
        <dbReference type="SAM" id="MobiDB-lite"/>
    </source>
</evidence>
<evidence type="ECO:0000313" key="6">
    <source>
        <dbReference type="EMBL" id="OIV94995.1"/>
    </source>
</evidence>
<feature type="region of interest" description="Disordered" evidence="4">
    <location>
        <begin position="326"/>
        <end position="345"/>
    </location>
</feature>
<evidence type="ECO:0000259" key="5">
    <source>
        <dbReference type="Pfam" id="PF23299"/>
    </source>
</evidence>
<evidence type="ECO:0000256" key="2">
    <source>
        <dbReference type="ARBA" id="ARBA00022552"/>
    </source>
</evidence>
<dbReference type="Pfam" id="PF10273">
    <property type="entry name" value="WGG"/>
    <property type="match status" value="2"/>
</dbReference>
<dbReference type="EMBL" id="CM007377">
    <property type="protein sequence ID" value="OIV94995.1"/>
    <property type="molecule type" value="Genomic_DNA"/>
</dbReference>
<evidence type="ECO:0000256" key="3">
    <source>
        <dbReference type="SAM" id="Coils"/>
    </source>
</evidence>
<feature type="domain" description="DUF7081" evidence="5">
    <location>
        <begin position="230"/>
        <end position="319"/>
    </location>
</feature>
<keyword evidence="3" id="KW-0175">Coiled coil</keyword>
<dbReference type="AlphaFoldDB" id="A0A4P1QU74"/>
<keyword evidence="7" id="KW-1185">Reference proteome</keyword>
<dbReference type="Gramene" id="OIV94995">
    <property type="protein sequence ID" value="OIV94995"/>
    <property type="gene ID" value="TanjilG_22192"/>
</dbReference>
<dbReference type="Pfam" id="PF23299">
    <property type="entry name" value="DUF7081"/>
    <property type="match status" value="1"/>
</dbReference>
<evidence type="ECO:0000313" key="7">
    <source>
        <dbReference type="Proteomes" id="UP000188354"/>
    </source>
</evidence>
<evidence type="ECO:0000256" key="1">
    <source>
        <dbReference type="ARBA" id="ARBA00006524"/>
    </source>
</evidence>
<dbReference type="Proteomes" id="UP000188354">
    <property type="component" value="Chromosome LG17"/>
</dbReference>